<keyword evidence="3" id="KW-1185">Reference proteome</keyword>
<dbReference type="Proteomes" id="UP000316759">
    <property type="component" value="Unassembled WGS sequence"/>
</dbReference>
<keyword evidence="1" id="KW-0732">Signal</keyword>
<sequence>MIKANLQCEFHIIAFWFLLITHMYLTRSCEPPWTQSNCTPHWIVHFGLPQDLKTAFEISLNGVSKLVKRKIFSTKEILGTRRYPYIPLITTQHKQIFMTEWVVLDLWLGTARLHWTVDVKWSNRGLRLLW</sequence>
<evidence type="ECO:0000256" key="1">
    <source>
        <dbReference type="SAM" id="SignalP"/>
    </source>
</evidence>
<dbReference type="EMBL" id="SUNJ01003325">
    <property type="protein sequence ID" value="TPP65339.1"/>
    <property type="molecule type" value="Genomic_DNA"/>
</dbReference>
<reference evidence="2 3" key="1">
    <citation type="submission" date="2019-04" db="EMBL/GenBank/DDBJ databases">
        <title>Annotation for the trematode Fasciola gigantica.</title>
        <authorList>
            <person name="Choi Y.-J."/>
        </authorList>
    </citation>
    <scope>NUCLEOTIDE SEQUENCE [LARGE SCALE GENOMIC DNA]</scope>
    <source>
        <strain evidence="2">Uganda_cow_1</strain>
    </source>
</reference>
<organism evidence="2 3">
    <name type="scientific">Fasciola gigantica</name>
    <name type="common">Giant liver fluke</name>
    <dbReference type="NCBI Taxonomy" id="46835"/>
    <lineage>
        <taxon>Eukaryota</taxon>
        <taxon>Metazoa</taxon>
        <taxon>Spiralia</taxon>
        <taxon>Lophotrochozoa</taxon>
        <taxon>Platyhelminthes</taxon>
        <taxon>Trematoda</taxon>
        <taxon>Digenea</taxon>
        <taxon>Plagiorchiida</taxon>
        <taxon>Echinostomata</taxon>
        <taxon>Echinostomatoidea</taxon>
        <taxon>Fasciolidae</taxon>
        <taxon>Fasciola</taxon>
    </lineage>
</organism>
<proteinExistence type="predicted"/>
<comment type="caution">
    <text evidence="2">The sequence shown here is derived from an EMBL/GenBank/DDBJ whole genome shotgun (WGS) entry which is preliminary data.</text>
</comment>
<evidence type="ECO:0000313" key="3">
    <source>
        <dbReference type="Proteomes" id="UP000316759"/>
    </source>
</evidence>
<dbReference type="AlphaFoldDB" id="A0A504YXI5"/>
<feature type="signal peptide" evidence="1">
    <location>
        <begin position="1"/>
        <end position="28"/>
    </location>
</feature>
<feature type="chain" id="PRO_5021253545" evidence="1">
    <location>
        <begin position="29"/>
        <end position="130"/>
    </location>
</feature>
<accession>A0A504YXI5</accession>
<protein>
    <submittedName>
        <fullName evidence="2">Uncharacterized protein</fullName>
    </submittedName>
</protein>
<name>A0A504YXI5_FASGI</name>
<evidence type="ECO:0000313" key="2">
    <source>
        <dbReference type="EMBL" id="TPP65339.1"/>
    </source>
</evidence>
<gene>
    <name evidence="2" type="ORF">FGIG_12289</name>
</gene>